<organism evidence="6 7">
    <name type="scientific">Microscilla marina ATCC 23134</name>
    <dbReference type="NCBI Taxonomy" id="313606"/>
    <lineage>
        <taxon>Bacteria</taxon>
        <taxon>Pseudomonadati</taxon>
        <taxon>Bacteroidota</taxon>
        <taxon>Cytophagia</taxon>
        <taxon>Cytophagales</taxon>
        <taxon>Microscillaceae</taxon>
        <taxon>Microscilla</taxon>
    </lineage>
</organism>
<dbReference type="InterPro" id="IPR001932">
    <property type="entry name" value="PPM-type_phosphatase-like_dom"/>
</dbReference>
<keyword evidence="4" id="KW-0812">Transmembrane</keyword>
<dbReference type="Pfam" id="PF13424">
    <property type="entry name" value="TPR_12"/>
    <property type="match status" value="1"/>
</dbReference>
<dbReference type="Gene3D" id="3.60.40.10">
    <property type="entry name" value="PPM-type phosphatase domain"/>
    <property type="match status" value="1"/>
</dbReference>
<keyword evidence="1" id="KW-0378">Hydrolase</keyword>
<gene>
    <name evidence="6" type="ORF">M23134_04740</name>
</gene>
<dbReference type="GO" id="GO:0004674">
    <property type="term" value="F:protein serine/threonine kinase activity"/>
    <property type="evidence" value="ECO:0007669"/>
    <property type="project" value="UniProtKB-KW"/>
</dbReference>
<keyword evidence="4" id="KW-1133">Transmembrane helix</keyword>
<keyword evidence="3" id="KW-0175">Coiled coil</keyword>
<dbReference type="EMBL" id="AAWS01000027">
    <property type="protein sequence ID" value="EAY27052.1"/>
    <property type="molecule type" value="Genomic_DNA"/>
</dbReference>
<keyword evidence="6" id="KW-0723">Serine/threonine-protein kinase</keyword>
<dbReference type="PANTHER" id="PTHR43156">
    <property type="entry name" value="STAGE II SPORULATION PROTEIN E-RELATED"/>
    <property type="match status" value="1"/>
</dbReference>
<dbReference type="eggNOG" id="COG2208">
    <property type="taxonomic scope" value="Bacteria"/>
</dbReference>
<evidence type="ECO:0000256" key="2">
    <source>
        <dbReference type="PROSITE-ProRule" id="PRU00339"/>
    </source>
</evidence>
<evidence type="ECO:0000256" key="1">
    <source>
        <dbReference type="ARBA" id="ARBA00022801"/>
    </source>
</evidence>
<accession>A1ZRG2</accession>
<keyword evidence="6" id="KW-0418">Kinase</keyword>
<dbReference type="PROSITE" id="PS50005">
    <property type="entry name" value="TPR"/>
    <property type="match status" value="2"/>
</dbReference>
<sequence length="643" mass="73807">MFGGLDTQAQTPEIDSLESKLANTPPDVRQIKILSKLSWKLRDSDLKKALNYGIRSLKLIAQFKHHKAAAQTNNYVGVIYRNLNQYSNAITYYYRALKAAQTNNQPIQIAYAYNNIGEIFKFQNRLKDAGQNTQKAIDMFKKLNNKGGEAYAHLRLGEILQKQGRVEEAYNAYSEAAKIRENMPKQPRLDVVYNRIGNLFLEQKNYDQTFVYLTKAKEANIRNNVRGTGIYSVEVSFAKLYIEQNQLDKAILIAQNTYKKAQEIPSKPLMATSLKLLSEAYALKNEHTKAYEYQQQYIQITQEFVNTQNRYKINVLESIHQLEQKQSELELLKKEQREVILRRNFVYALIGSVLLLLGLLSVLVYNNQAKQKANMLLQIKNDQIDSKNQDITASITYAQRIQQALLYLEDANSFMPDYFVLFRPRDIVSGDFYWVEKAKGKIFMVAADCTGHGVPGAFMTMLGSQALSNIMIQNKVYDPAQVLLHLDMILRRTLKSKDTMIRDGMDIAIIVIDPQKHEMQYSGAKNSLILVQNQEVQEIKGSMYSINGHRPVEVDAGYETHTIDISIPSTFYMYSDGFQDQFGGKKGRKFMKKRFRELLHTISRQPMKEQKATLDKVLNAWMLGHDQVDDILVMGARWPGKST</sequence>
<dbReference type="Gene3D" id="1.25.40.10">
    <property type="entry name" value="Tetratricopeptide repeat domain"/>
    <property type="match status" value="3"/>
</dbReference>
<dbReference type="Pfam" id="PF13181">
    <property type="entry name" value="TPR_8"/>
    <property type="match status" value="1"/>
</dbReference>
<protein>
    <submittedName>
        <fullName evidence="6">Serine/threonine protein kinases</fullName>
    </submittedName>
</protein>
<evidence type="ECO:0000313" key="7">
    <source>
        <dbReference type="Proteomes" id="UP000004095"/>
    </source>
</evidence>
<dbReference type="GO" id="GO:0016791">
    <property type="term" value="F:phosphatase activity"/>
    <property type="evidence" value="ECO:0007669"/>
    <property type="project" value="TreeGrafter"/>
</dbReference>
<evidence type="ECO:0000256" key="4">
    <source>
        <dbReference type="SAM" id="Phobius"/>
    </source>
</evidence>
<evidence type="ECO:0000256" key="3">
    <source>
        <dbReference type="SAM" id="Coils"/>
    </source>
</evidence>
<dbReference type="SMART" id="SM00028">
    <property type="entry name" value="TPR"/>
    <property type="match status" value="5"/>
</dbReference>
<feature type="repeat" description="TPR" evidence="2">
    <location>
        <begin position="150"/>
        <end position="183"/>
    </location>
</feature>
<feature type="repeat" description="TPR" evidence="2">
    <location>
        <begin position="70"/>
        <end position="103"/>
    </location>
</feature>
<evidence type="ECO:0000313" key="6">
    <source>
        <dbReference type="EMBL" id="EAY27052.1"/>
    </source>
</evidence>
<keyword evidence="7" id="KW-1185">Reference proteome</keyword>
<dbReference type="eggNOG" id="COG0457">
    <property type="taxonomic scope" value="Bacteria"/>
</dbReference>
<keyword evidence="4" id="KW-0472">Membrane</keyword>
<comment type="caution">
    <text evidence="6">The sequence shown here is derived from an EMBL/GenBank/DDBJ whole genome shotgun (WGS) entry which is preliminary data.</text>
</comment>
<dbReference type="Pfam" id="PF07228">
    <property type="entry name" value="SpoIIE"/>
    <property type="match status" value="1"/>
</dbReference>
<feature type="coiled-coil region" evidence="3">
    <location>
        <begin position="315"/>
        <end position="342"/>
    </location>
</feature>
<keyword evidence="6" id="KW-0808">Transferase</keyword>
<evidence type="ECO:0000259" key="5">
    <source>
        <dbReference type="SMART" id="SM00331"/>
    </source>
</evidence>
<feature type="transmembrane region" description="Helical" evidence="4">
    <location>
        <begin position="345"/>
        <end position="365"/>
    </location>
</feature>
<name>A1ZRG2_MICM2</name>
<dbReference type="AlphaFoldDB" id="A1ZRG2"/>
<proteinExistence type="predicted"/>
<dbReference type="PANTHER" id="PTHR43156:SF9">
    <property type="entry name" value="HAMP DOMAIN-CONTAINING PROTEIN"/>
    <property type="match status" value="1"/>
</dbReference>
<dbReference type="InterPro" id="IPR011990">
    <property type="entry name" value="TPR-like_helical_dom_sf"/>
</dbReference>
<dbReference type="InterPro" id="IPR019734">
    <property type="entry name" value="TPR_rpt"/>
</dbReference>
<keyword evidence="2" id="KW-0802">TPR repeat</keyword>
<reference evidence="6 7" key="1">
    <citation type="submission" date="2007-01" db="EMBL/GenBank/DDBJ databases">
        <authorList>
            <person name="Haygood M."/>
            <person name="Podell S."/>
            <person name="Anderson C."/>
            <person name="Hopkinson B."/>
            <person name="Roe K."/>
            <person name="Barbeau K."/>
            <person name="Gaasterland T."/>
            <person name="Ferriera S."/>
            <person name="Johnson J."/>
            <person name="Kravitz S."/>
            <person name="Beeson K."/>
            <person name="Sutton G."/>
            <person name="Rogers Y.-H."/>
            <person name="Friedman R."/>
            <person name="Frazier M."/>
            <person name="Venter J.C."/>
        </authorList>
    </citation>
    <scope>NUCLEOTIDE SEQUENCE [LARGE SCALE GENOMIC DNA]</scope>
    <source>
        <strain evidence="6 7">ATCC 23134</strain>
    </source>
</reference>
<dbReference type="InterPro" id="IPR052016">
    <property type="entry name" value="Bact_Sigma-Reg"/>
</dbReference>
<feature type="domain" description="PPM-type phosphatase" evidence="5">
    <location>
        <begin position="410"/>
        <end position="637"/>
    </location>
</feature>
<dbReference type="InterPro" id="IPR036457">
    <property type="entry name" value="PPM-type-like_dom_sf"/>
</dbReference>
<dbReference type="Proteomes" id="UP000004095">
    <property type="component" value="Unassembled WGS sequence"/>
</dbReference>
<dbReference type="SUPFAM" id="SSF48452">
    <property type="entry name" value="TPR-like"/>
    <property type="match status" value="2"/>
</dbReference>
<dbReference type="SMART" id="SM00331">
    <property type="entry name" value="PP2C_SIG"/>
    <property type="match status" value="1"/>
</dbReference>